<dbReference type="Proteomes" id="UP001565200">
    <property type="component" value="Unassembled WGS sequence"/>
</dbReference>
<keyword evidence="3" id="KW-1185">Reference proteome</keyword>
<dbReference type="RefSeq" id="WP_369863441.1">
    <property type="nucleotide sequence ID" value="NZ_JBCLPP010000017.1"/>
</dbReference>
<dbReference type="EMBL" id="JBCLPP010000017">
    <property type="protein sequence ID" value="MEY8245443.1"/>
    <property type="molecule type" value="Genomic_DNA"/>
</dbReference>
<protein>
    <submittedName>
        <fullName evidence="2">Glycosyltransferase</fullName>
    </submittedName>
</protein>
<sequence>MIPKIIHYSWFGPKDIPADMIRLIDHWREVMPDYEFVLWNETNFDVSACAFTREAYATSNYVFVADLVRPAVLYKYGGIYLDTDIEVLKSLDPFLDNKAFLGYETEAIGLGVVGACPGASWLKKCVEYYENRHFINMFGKTVRTPSPKILTPKIAPYIDNEVKVYPIDYFCAKDWRTGAICKTDNTICIHHYAGAWHRKRLSPWGKIVKLFRGLATRYNCRSAASFLALPCAAKCRSYTPR</sequence>
<name>A0ABV4CVP1_9BACT</name>
<evidence type="ECO:0000313" key="2">
    <source>
        <dbReference type="EMBL" id="MEY8245443.1"/>
    </source>
</evidence>
<reference evidence="2 3" key="1">
    <citation type="submission" date="2024-03" db="EMBL/GenBank/DDBJ databases">
        <title>Mouse gut bacterial collection (mGBC) of GemPharmatech.</title>
        <authorList>
            <person name="He Y."/>
            <person name="Dong L."/>
            <person name="Wu D."/>
            <person name="Gao X."/>
            <person name="Lin Z."/>
        </authorList>
    </citation>
    <scope>NUCLEOTIDE SEQUENCE [LARGE SCALE GENOMIC DNA]</scope>
    <source>
        <strain evidence="2 3">54-13</strain>
    </source>
</reference>
<dbReference type="Pfam" id="PF04488">
    <property type="entry name" value="Gly_transf_sug"/>
    <property type="match status" value="1"/>
</dbReference>
<dbReference type="SUPFAM" id="SSF53448">
    <property type="entry name" value="Nucleotide-diphospho-sugar transferases"/>
    <property type="match status" value="1"/>
</dbReference>
<evidence type="ECO:0000313" key="3">
    <source>
        <dbReference type="Proteomes" id="UP001565200"/>
    </source>
</evidence>
<dbReference type="InterPro" id="IPR051706">
    <property type="entry name" value="Glycosyltransferase_domain"/>
</dbReference>
<accession>A0ABV4CVP1</accession>
<keyword evidence="1" id="KW-0808">Transferase</keyword>
<gene>
    <name evidence="2" type="ORF">AAK873_07415</name>
</gene>
<dbReference type="PANTHER" id="PTHR32385:SF15">
    <property type="entry name" value="INOSITOL PHOSPHOCERAMIDE MANNOSYLTRANSFERASE 1"/>
    <property type="match status" value="1"/>
</dbReference>
<organism evidence="2 3">
    <name type="scientific">Heminiphilus faecis</name>
    <dbReference type="NCBI Taxonomy" id="2601703"/>
    <lineage>
        <taxon>Bacteria</taxon>
        <taxon>Pseudomonadati</taxon>
        <taxon>Bacteroidota</taxon>
        <taxon>Bacteroidia</taxon>
        <taxon>Bacteroidales</taxon>
        <taxon>Muribaculaceae</taxon>
        <taxon>Heminiphilus</taxon>
    </lineage>
</organism>
<evidence type="ECO:0000256" key="1">
    <source>
        <dbReference type="ARBA" id="ARBA00022679"/>
    </source>
</evidence>
<dbReference type="Gene3D" id="3.90.550.20">
    <property type="match status" value="1"/>
</dbReference>
<dbReference type="InterPro" id="IPR029044">
    <property type="entry name" value="Nucleotide-diphossugar_trans"/>
</dbReference>
<comment type="caution">
    <text evidence="2">The sequence shown here is derived from an EMBL/GenBank/DDBJ whole genome shotgun (WGS) entry which is preliminary data.</text>
</comment>
<proteinExistence type="predicted"/>
<dbReference type="InterPro" id="IPR007577">
    <property type="entry name" value="GlycoTrfase_DXD_sugar-bd_CS"/>
</dbReference>
<dbReference type="PANTHER" id="PTHR32385">
    <property type="entry name" value="MANNOSYL PHOSPHORYLINOSITOL CERAMIDE SYNTHASE"/>
    <property type="match status" value="1"/>
</dbReference>